<accession>A0A0R3ST27</accession>
<dbReference type="PANTHER" id="PTHR21054:SF2">
    <property type="entry name" value="MIP04191P"/>
    <property type="match status" value="1"/>
</dbReference>
<dbReference type="InterPro" id="IPR021917">
    <property type="entry name" value="Unchr_Zn-peptidase-like"/>
</dbReference>
<gene>
    <name evidence="1" type="ORF">HDID_LOCUS8508</name>
</gene>
<reference evidence="3" key="1">
    <citation type="submission" date="2017-02" db="UniProtKB">
        <authorList>
            <consortium name="WormBaseParasite"/>
        </authorList>
    </citation>
    <scope>IDENTIFICATION</scope>
</reference>
<dbReference type="Proteomes" id="UP000274504">
    <property type="component" value="Unassembled WGS sequence"/>
</dbReference>
<name>A0A0R3ST27_HYMDI</name>
<dbReference type="AlphaFoldDB" id="A0A0R3ST27"/>
<evidence type="ECO:0000313" key="1">
    <source>
        <dbReference type="EMBL" id="VDL60826.1"/>
    </source>
</evidence>
<evidence type="ECO:0000313" key="3">
    <source>
        <dbReference type="WBParaSite" id="HDID_0000851001-mRNA-1"/>
    </source>
</evidence>
<sequence length="531" mass="59319">MSLYLLNVKHNDTVDYPLFLLRGIFVCSPGCHPTITSANKCTVFQNPSKCKNKMFFKALIPLQVGANDIKIGCSHASYYLTINRADLNDNRPYVRCIYVVFDGHDGSFQAPKEVPSNIESACRRLGLAARLLQILTAEMVYAETGNRRTFIFAGDLPPSNYLLRTPASYSSAAVWCVKSKLNYREAQRLSAIELWEHIGRELDGFFPEDRNKAKWLTVISCTEYSPLIGTETIPLSHEEVILRTKGYCALGTGGLALFGSGTLYTWPEKIDDLKFCLTNTQQVDRQEFLDDSAYRFTYWANYTTALGTMLHELGHCFDLDHAPRGIMRRGGDDLNLVLAFPPPGKGSLSLNEGRISHRGLSIFLYKKVTFYENASVDSQNGSVTDWSSSGAIDNVGEAFWGTEIAQFLSVHRWLTGSTISTCSCKTIFKKGILRSPCGVKLIQLRIYDDTCSPNSVKVWNSTASIKLPLDAALLQGCVIYHNVLQKPRKQITISSILKSAICELKTSKLKVVTINIHGDVFQEILNKNNLR</sequence>
<dbReference type="OrthoDB" id="74460at2759"/>
<dbReference type="WBParaSite" id="HDID_0000851001-mRNA-1">
    <property type="protein sequence ID" value="HDID_0000851001-mRNA-1"/>
    <property type="gene ID" value="HDID_0000851001"/>
</dbReference>
<dbReference type="InterPro" id="IPR053002">
    <property type="entry name" value="Metalloproteinase_M10B"/>
</dbReference>
<dbReference type="PANTHER" id="PTHR21054">
    <property type="entry name" value="ZINC METALLOPROTEINASE-RELATED"/>
    <property type="match status" value="1"/>
</dbReference>
<evidence type="ECO:0000313" key="2">
    <source>
        <dbReference type="Proteomes" id="UP000274504"/>
    </source>
</evidence>
<proteinExistence type="predicted"/>
<dbReference type="Pfam" id="PF12044">
    <property type="entry name" value="Metallopep"/>
    <property type="match status" value="1"/>
</dbReference>
<reference evidence="1 2" key="2">
    <citation type="submission" date="2018-11" db="EMBL/GenBank/DDBJ databases">
        <authorList>
            <consortium name="Pathogen Informatics"/>
        </authorList>
    </citation>
    <scope>NUCLEOTIDE SEQUENCE [LARGE SCALE GENOMIC DNA]</scope>
</reference>
<dbReference type="EMBL" id="UYSG01011089">
    <property type="protein sequence ID" value="VDL60826.1"/>
    <property type="molecule type" value="Genomic_DNA"/>
</dbReference>
<protein>
    <submittedName>
        <fullName evidence="3">Zinc metalloproteinase YIL108W</fullName>
    </submittedName>
</protein>
<organism evidence="3">
    <name type="scientific">Hymenolepis diminuta</name>
    <name type="common">Rat tapeworm</name>
    <dbReference type="NCBI Taxonomy" id="6216"/>
    <lineage>
        <taxon>Eukaryota</taxon>
        <taxon>Metazoa</taxon>
        <taxon>Spiralia</taxon>
        <taxon>Lophotrochozoa</taxon>
        <taxon>Platyhelminthes</taxon>
        <taxon>Cestoda</taxon>
        <taxon>Eucestoda</taxon>
        <taxon>Cyclophyllidea</taxon>
        <taxon>Hymenolepididae</taxon>
        <taxon>Hymenolepis</taxon>
    </lineage>
</organism>